<dbReference type="EMBL" id="JAUSUZ010000001">
    <property type="protein sequence ID" value="MDQ0370698.1"/>
    <property type="molecule type" value="Genomic_DNA"/>
</dbReference>
<keyword evidence="1" id="KW-0812">Transmembrane</keyword>
<dbReference type="Proteomes" id="UP001240236">
    <property type="component" value="Unassembled WGS sequence"/>
</dbReference>
<feature type="transmembrane region" description="Helical" evidence="1">
    <location>
        <begin position="64"/>
        <end position="85"/>
    </location>
</feature>
<keyword evidence="1" id="KW-1133">Transmembrane helix</keyword>
<reference evidence="2 3" key="1">
    <citation type="submission" date="2023-07" db="EMBL/GenBank/DDBJ databases">
        <title>Sequencing the genomes of 1000 actinobacteria strains.</title>
        <authorList>
            <person name="Klenk H.-P."/>
        </authorList>
    </citation>
    <scope>NUCLEOTIDE SEQUENCE [LARGE SCALE GENOMIC DNA]</scope>
    <source>
        <strain evidence="2 3">DSM 44709</strain>
    </source>
</reference>
<gene>
    <name evidence="2" type="ORF">J2S42_007367</name>
</gene>
<organism evidence="2 3">
    <name type="scientific">Catenuloplanes indicus</name>
    <dbReference type="NCBI Taxonomy" id="137267"/>
    <lineage>
        <taxon>Bacteria</taxon>
        <taxon>Bacillati</taxon>
        <taxon>Actinomycetota</taxon>
        <taxon>Actinomycetes</taxon>
        <taxon>Micromonosporales</taxon>
        <taxon>Micromonosporaceae</taxon>
        <taxon>Catenuloplanes</taxon>
    </lineage>
</organism>
<dbReference type="AlphaFoldDB" id="A0AAE4B3X8"/>
<sequence>MSDCSLGVSRPPLGIRDLPEPEQVFGVPRLGPWQVVKFAVGPSMIALGISIGSGEWLLGPQAVFAFIAGGWAASALVSGLNWYVMGHYRDKGYGMGHHTGFISGLRGGGGGLRDVGVTFPDDDVNRGRWRRWYRFAAAGHVGRVLPDVPQQPPATAGPSPAVALPAAGGERAVLRLLLRQLRRESGRRPTGHVPTGAWAQYSVTSVMQFAASGAAGLGCSVTTQAWLSPRSISSVIVPSRRICASSAAGVFGSVRMPW</sequence>
<keyword evidence="3" id="KW-1185">Reference proteome</keyword>
<keyword evidence="1" id="KW-0472">Membrane</keyword>
<evidence type="ECO:0000313" key="2">
    <source>
        <dbReference type="EMBL" id="MDQ0370698.1"/>
    </source>
</evidence>
<protein>
    <submittedName>
        <fullName evidence="2">Uncharacterized protein</fullName>
    </submittedName>
</protein>
<evidence type="ECO:0000256" key="1">
    <source>
        <dbReference type="SAM" id="Phobius"/>
    </source>
</evidence>
<name>A0AAE4B3X8_9ACTN</name>
<comment type="caution">
    <text evidence="2">The sequence shown here is derived from an EMBL/GenBank/DDBJ whole genome shotgun (WGS) entry which is preliminary data.</text>
</comment>
<evidence type="ECO:0000313" key="3">
    <source>
        <dbReference type="Proteomes" id="UP001240236"/>
    </source>
</evidence>
<proteinExistence type="predicted"/>
<accession>A0AAE4B3X8</accession>